<feature type="repeat" description="NHL" evidence="4">
    <location>
        <begin position="75"/>
        <end position="106"/>
    </location>
</feature>
<organism evidence="5 6">
    <name type="scientific">Adineta steineri</name>
    <dbReference type="NCBI Taxonomy" id="433720"/>
    <lineage>
        <taxon>Eukaryota</taxon>
        <taxon>Metazoa</taxon>
        <taxon>Spiralia</taxon>
        <taxon>Gnathifera</taxon>
        <taxon>Rotifera</taxon>
        <taxon>Eurotatoria</taxon>
        <taxon>Bdelloidea</taxon>
        <taxon>Adinetida</taxon>
        <taxon>Adinetidae</taxon>
        <taxon>Adineta</taxon>
    </lineage>
</organism>
<evidence type="ECO:0000313" key="6">
    <source>
        <dbReference type="Proteomes" id="UP000663844"/>
    </source>
</evidence>
<gene>
    <name evidence="5" type="ORF">OXD698_LOCUS50130</name>
</gene>
<dbReference type="SUPFAM" id="SSF63829">
    <property type="entry name" value="Calcium-dependent phosphotriesterase"/>
    <property type="match status" value="1"/>
</dbReference>
<sequence length="108" mass="11797">MKWTKGAKEGIVVAGGNGKGDSLKQLYYPQGVIVDHLGQIYVADFGNDRVMRWCEGKAEGAIVVGGNGKGNQLNQLNSPKGLSFDNEENLYVADQGNHRIQKYEKLSN</sequence>
<dbReference type="GO" id="GO:0005576">
    <property type="term" value="C:extracellular region"/>
    <property type="evidence" value="ECO:0007669"/>
    <property type="project" value="TreeGrafter"/>
</dbReference>
<evidence type="ECO:0000256" key="2">
    <source>
        <dbReference type="ARBA" id="ARBA00022737"/>
    </source>
</evidence>
<evidence type="ECO:0000256" key="1">
    <source>
        <dbReference type="ARBA" id="ARBA00022729"/>
    </source>
</evidence>
<proteinExistence type="predicted"/>
<keyword evidence="3" id="KW-0325">Glycoprotein</keyword>
<comment type="caution">
    <text evidence="5">The sequence shown here is derived from an EMBL/GenBank/DDBJ whole genome shotgun (WGS) entry which is preliminary data.</text>
</comment>
<dbReference type="PANTHER" id="PTHR10680">
    <property type="entry name" value="PEPTIDYL-GLYCINE ALPHA-AMIDATING MONOOXYGENASE"/>
    <property type="match status" value="1"/>
</dbReference>
<dbReference type="Gene3D" id="2.120.10.30">
    <property type="entry name" value="TolB, C-terminal domain"/>
    <property type="match status" value="1"/>
</dbReference>
<dbReference type="AlphaFoldDB" id="A0A820MM60"/>
<dbReference type="PANTHER" id="PTHR10680:SF28">
    <property type="entry name" value="SMP-30_GLUCONOLACTONASE_LRE-LIKE REGION DOMAIN-CONTAINING PROTEIN"/>
    <property type="match status" value="1"/>
</dbReference>
<name>A0A820MM60_9BILA</name>
<feature type="repeat" description="NHL" evidence="4">
    <location>
        <begin position="19"/>
        <end position="50"/>
    </location>
</feature>
<reference evidence="5" key="1">
    <citation type="submission" date="2021-02" db="EMBL/GenBank/DDBJ databases">
        <authorList>
            <person name="Nowell W R."/>
        </authorList>
    </citation>
    <scope>NUCLEOTIDE SEQUENCE</scope>
</reference>
<evidence type="ECO:0000256" key="4">
    <source>
        <dbReference type="PROSITE-ProRule" id="PRU00504"/>
    </source>
</evidence>
<accession>A0A820MM60</accession>
<evidence type="ECO:0000313" key="5">
    <source>
        <dbReference type="EMBL" id="CAF4376444.1"/>
    </source>
</evidence>
<dbReference type="InterPro" id="IPR011042">
    <property type="entry name" value="6-blade_b-propeller_TolB-like"/>
</dbReference>
<dbReference type="Pfam" id="PF01436">
    <property type="entry name" value="NHL"/>
    <property type="match status" value="2"/>
</dbReference>
<dbReference type="Proteomes" id="UP000663844">
    <property type="component" value="Unassembled WGS sequence"/>
</dbReference>
<keyword evidence="2" id="KW-0677">Repeat</keyword>
<protein>
    <submittedName>
        <fullName evidence="5">Uncharacterized protein</fullName>
    </submittedName>
</protein>
<keyword evidence="1" id="KW-0732">Signal</keyword>
<dbReference type="EMBL" id="CAJOAZ010023544">
    <property type="protein sequence ID" value="CAF4376444.1"/>
    <property type="molecule type" value="Genomic_DNA"/>
</dbReference>
<evidence type="ECO:0000256" key="3">
    <source>
        <dbReference type="ARBA" id="ARBA00023180"/>
    </source>
</evidence>
<dbReference type="PROSITE" id="PS51125">
    <property type="entry name" value="NHL"/>
    <property type="match status" value="2"/>
</dbReference>
<dbReference type="InterPro" id="IPR001258">
    <property type="entry name" value="NHL_repeat"/>
</dbReference>